<keyword evidence="2" id="KW-1185">Reference proteome</keyword>
<evidence type="ECO:0000313" key="2">
    <source>
        <dbReference type="Proteomes" id="UP000823485"/>
    </source>
</evidence>
<accession>A0ABS2R6D2</accession>
<name>A0ABS2R6D2_9BACI</name>
<dbReference type="Proteomes" id="UP000823485">
    <property type="component" value="Unassembled WGS sequence"/>
</dbReference>
<dbReference type="EMBL" id="JAFBFH010000009">
    <property type="protein sequence ID" value="MBM7714699.1"/>
    <property type="molecule type" value="Genomic_DNA"/>
</dbReference>
<reference evidence="1 2" key="1">
    <citation type="submission" date="2021-01" db="EMBL/GenBank/DDBJ databases">
        <title>Genomic Encyclopedia of Type Strains, Phase IV (KMG-IV): sequencing the most valuable type-strain genomes for metagenomic binning, comparative biology and taxonomic classification.</title>
        <authorList>
            <person name="Goeker M."/>
        </authorList>
    </citation>
    <scope>NUCLEOTIDE SEQUENCE [LARGE SCALE GENOMIC DNA]</scope>
    <source>
        <strain evidence="1 2">DSM 105453</strain>
    </source>
</reference>
<gene>
    <name evidence="1" type="ORF">JOC94_001671</name>
</gene>
<comment type="caution">
    <text evidence="1">The sequence shown here is derived from an EMBL/GenBank/DDBJ whole genome shotgun (WGS) entry which is preliminary data.</text>
</comment>
<sequence length="36" mass="4358">MKEFPFERPTIYYDEPSDVGFERHVAVVDKQETFIH</sequence>
<protein>
    <submittedName>
        <fullName evidence="1">Uncharacterized protein</fullName>
    </submittedName>
</protein>
<organism evidence="1 2">
    <name type="scientific">Siminovitchia thermophila</name>
    <dbReference type="NCBI Taxonomy" id="1245522"/>
    <lineage>
        <taxon>Bacteria</taxon>
        <taxon>Bacillati</taxon>
        <taxon>Bacillota</taxon>
        <taxon>Bacilli</taxon>
        <taxon>Bacillales</taxon>
        <taxon>Bacillaceae</taxon>
        <taxon>Siminovitchia</taxon>
    </lineage>
</organism>
<proteinExistence type="predicted"/>
<evidence type="ECO:0000313" key="1">
    <source>
        <dbReference type="EMBL" id="MBM7714699.1"/>
    </source>
</evidence>